<evidence type="ECO:0000313" key="1">
    <source>
        <dbReference type="EMBL" id="MDG4982068.1"/>
    </source>
</evidence>
<dbReference type="AlphaFoldDB" id="A0A9X4NFB0"/>
<name>A0A9X4NFB0_9LACT</name>
<dbReference type="RefSeq" id="WP_227150008.1">
    <property type="nucleotide sequence ID" value="NZ_JAJCGA010000015.1"/>
</dbReference>
<comment type="caution">
    <text evidence="1">The sequence shown here is derived from an EMBL/GenBank/DDBJ whole genome shotgun (WGS) entry which is preliminary data.</text>
</comment>
<sequence>MEVGTYQMRINNKTENVSTAFVPNQTDNFIIRNLLPYEGTPMAITKFKECCNELSDYAYWFMLSTLWVSYSGFSDLELWKELFSSNRPNKSISLMKPDELAALKKLPNKIIVYRAHRQKETDWIAYTLDKNIADRFARERGTSEVTAYKVKKTDVLAYFTRRGEEEIIVINKSKVKKLRKVRMTDKLIS</sequence>
<proteinExistence type="predicted"/>
<reference evidence="1" key="2">
    <citation type="journal article" date="2023" name="Food Microbiol.">
        <title>Evaluation of the fermentation potential of lactic acid bacteria isolated from herbs, fruits and vegetables as starter cultures in nut-based milk alternatives.</title>
        <authorList>
            <person name="Huang W."/>
            <person name="Dong A."/>
            <person name="Pham H.T."/>
            <person name="Zhou C."/>
            <person name="Huo Z."/>
            <person name="Watjen A.P."/>
            <person name="Prakash S."/>
            <person name="Bang-Berthelsen C.H."/>
            <person name="Turner M.S."/>
        </authorList>
    </citation>
    <scope>NUCLEOTIDE SEQUENCE</scope>
    <source>
        <strain evidence="1">581</strain>
    </source>
</reference>
<organism evidence="1 2">
    <name type="scientific">Lactococcus lactis</name>
    <dbReference type="NCBI Taxonomy" id="1358"/>
    <lineage>
        <taxon>Bacteria</taxon>
        <taxon>Bacillati</taxon>
        <taxon>Bacillota</taxon>
        <taxon>Bacilli</taxon>
        <taxon>Lactobacillales</taxon>
        <taxon>Streptococcaceae</taxon>
        <taxon>Lactococcus</taxon>
    </lineage>
</organism>
<gene>
    <name evidence="1" type="ORF">OGZ39_10460</name>
</gene>
<dbReference type="Proteomes" id="UP001152656">
    <property type="component" value="Unassembled WGS sequence"/>
</dbReference>
<evidence type="ECO:0000313" key="2">
    <source>
        <dbReference type="Proteomes" id="UP001152656"/>
    </source>
</evidence>
<protein>
    <submittedName>
        <fullName evidence="1">Uncharacterized protein</fullName>
    </submittedName>
</protein>
<reference evidence="1" key="1">
    <citation type="submission" date="2022-10" db="EMBL/GenBank/DDBJ databases">
        <authorList>
            <person name="Turner M.S."/>
            <person name="Huang W."/>
        </authorList>
    </citation>
    <scope>NUCLEOTIDE SEQUENCE</scope>
    <source>
        <strain evidence="1">581</strain>
    </source>
</reference>
<dbReference type="EMBL" id="JAOWLP010000009">
    <property type="protein sequence ID" value="MDG4982068.1"/>
    <property type="molecule type" value="Genomic_DNA"/>
</dbReference>
<accession>A0A9X4NFB0</accession>